<evidence type="ECO:0000313" key="1">
    <source>
        <dbReference type="EMBL" id="MCD2193512.1"/>
    </source>
</evidence>
<dbReference type="Proteomes" id="UP001199469">
    <property type="component" value="Unassembled WGS sequence"/>
</dbReference>
<organism evidence="1 2">
    <name type="scientific">Actinomycetospora endophytica</name>
    <dbReference type="NCBI Taxonomy" id="2291215"/>
    <lineage>
        <taxon>Bacteria</taxon>
        <taxon>Bacillati</taxon>
        <taxon>Actinomycetota</taxon>
        <taxon>Actinomycetes</taxon>
        <taxon>Pseudonocardiales</taxon>
        <taxon>Pseudonocardiaceae</taxon>
        <taxon>Actinomycetospora</taxon>
    </lineage>
</organism>
<accession>A0ABS8P5H6</accession>
<proteinExistence type="predicted"/>
<dbReference type="SUPFAM" id="SSF56563">
    <property type="entry name" value="Major capsid protein gp5"/>
    <property type="match status" value="1"/>
</dbReference>
<protein>
    <recommendedName>
        <fullName evidence="3">Capsid protein</fullName>
    </recommendedName>
</protein>
<sequence>MAGMSQLGEALTAGQAGALVQKRISPLIVDLQRRFSVFVTAVPTESWDSTVYNFNRRLQRPGGGFVTDGGAVPMSNSVWEQKAFTLRNMQAVGAVTGYAQAVTRSLVGDLEREEYEATAESLVWDIETALGWGCAGATQYGPAPQFDGLNSLVTQFASTSQLRQNAIETSGASFALTHLDHLYDLVRTNAAMNIGSNYMFVMTPTAQSRFEQLLVPEQRFVNQVEIAAGIMCNSYKGVPIVPSSFLGNTWAASMGTVTGTPGTTGGTLAAGDYYYVVVPIMSRAGRGNPSTEVHVTTTGTTSTVSLAFTPPVGPEGSVPLHYEVYRGSSTGQEVLLGVVDATPQVQGDNVTRIYATGITDTGTTLVPTWNSGSQVPTQYPASYQNGSGAKLPVGGGEDIYLIPRDKNIMCRPIVRDIQPVQVAATVNQPDARPFALVSDTTFALRAERYVGRLRNVVTALS</sequence>
<evidence type="ECO:0000313" key="2">
    <source>
        <dbReference type="Proteomes" id="UP001199469"/>
    </source>
</evidence>
<keyword evidence="2" id="KW-1185">Reference proteome</keyword>
<dbReference type="RefSeq" id="WP_230731733.1">
    <property type="nucleotide sequence ID" value="NZ_JAJNDB010000001.1"/>
</dbReference>
<evidence type="ECO:0008006" key="3">
    <source>
        <dbReference type="Google" id="ProtNLM"/>
    </source>
</evidence>
<comment type="caution">
    <text evidence="1">The sequence shown here is derived from an EMBL/GenBank/DDBJ whole genome shotgun (WGS) entry which is preliminary data.</text>
</comment>
<reference evidence="1 2" key="1">
    <citation type="submission" date="2021-11" db="EMBL/GenBank/DDBJ databases">
        <title>Draft genome sequence of Actinomycetospora sp. SF1 isolated from the rhizosphere soil.</title>
        <authorList>
            <person name="Duangmal K."/>
            <person name="Chantavorakit T."/>
        </authorList>
    </citation>
    <scope>NUCLEOTIDE SEQUENCE [LARGE SCALE GENOMIC DNA]</scope>
    <source>
        <strain evidence="1 2">TBRC 5722</strain>
    </source>
</reference>
<name>A0ABS8P5H6_9PSEU</name>
<gene>
    <name evidence="1" type="ORF">LQ327_08965</name>
</gene>
<dbReference type="EMBL" id="JAJNDB010000001">
    <property type="protein sequence ID" value="MCD2193512.1"/>
    <property type="molecule type" value="Genomic_DNA"/>
</dbReference>
<dbReference type="SUPFAM" id="SSF49265">
    <property type="entry name" value="Fibronectin type III"/>
    <property type="match status" value="1"/>
</dbReference>
<dbReference type="InterPro" id="IPR036116">
    <property type="entry name" value="FN3_sf"/>
</dbReference>